<dbReference type="Proteomes" id="UP000237351">
    <property type="component" value="Chromosome"/>
</dbReference>
<dbReference type="PANTHER" id="PTHR43245">
    <property type="entry name" value="BIFUNCTIONAL POLYMYXIN RESISTANCE PROTEIN ARNA"/>
    <property type="match status" value="1"/>
</dbReference>
<name>A0A1W6N3Z3_9PROT</name>
<dbReference type="InterPro" id="IPR001509">
    <property type="entry name" value="Epimerase_deHydtase"/>
</dbReference>
<gene>
    <name evidence="2" type="ORF">GQ61_03235</name>
</gene>
<dbReference type="InterPro" id="IPR036291">
    <property type="entry name" value="NAD(P)-bd_dom_sf"/>
</dbReference>
<dbReference type="SUPFAM" id="SSF51735">
    <property type="entry name" value="NAD(P)-binding Rossmann-fold domains"/>
    <property type="match status" value="1"/>
</dbReference>
<dbReference type="KEGG" id="naf:GQ61_03235"/>
<evidence type="ECO:0000313" key="2">
    <source>
        <dbReference type="EMBL" id="ARN84499.1"/>
    </source>
</evidence>
<dbReference type="RefSeq" id="WP_085783911.1">
    <property type="nucleotide sequence ID" value="NZ_CP008743.1"/>
</dbReference>
<keyword evidence="3" id="KW-1185">Reference proteome</keyword>
<feature type="domain" description="NAD-dependent epimerase/dehydratase" evidence="1">
    <location>
        <begin position="4"/>
        <end position="226"/>
    </location>
</feature>
<organism evidence="2 3">
    <name type="scientific">Candidatus Nucleicultrix amoebiphila FS5</name>
    <dbReference type="NCBI Taxonomy" id="1414854"/>
    <lineage>
        <taxon>Bacteria</taxon>
        <taxon>Pseudomonadati</taxon>
        <taxon>Pseudomonadota</taxon>
        <taxon>Alphaproteobacteria</taxon>
        <taxon>Holosporales</taxon>
        <taxon>Candidatus Nucleicultricaceae</taxon>
        <taxon>Candidatus Nucleicultrix</taxon>
    </lineage>
</organism>
<accession>A0A1W6N3Z3</accession>
<dbReference type="STRING" id="1414854.GQ61_03235"/>
<protein>
    <recommendedName>
        <fullName evidence="1">NAD-dependent epimerase/dehydratase domain-containing protein</fullName>
    </recommendedName>
</protein>
<dbReference type="Gene3D" id="3.40.50.720">
    <property type="entry name" value="NAD(P)-binding Rossmann-like Domain"/>
    <property type="match status" value="1"/>
</dbReference>
<dbReference type="EMBL" id="CP008743">
    <property type="protein sequence ID" value="ARN84499.1"/>
    <property type="molecule type" value="Genomic_DNA"/>
</dbReference>
<dbReference type="InterPro" id="IPR050177">
    <property type="entry name" value="Lipid_A_modif_metabolic_enz"/>
</dbReference>
<evidence type="ECO:0000313" key="3">
    <source>
        <dbReference type="Proteomes" id="UP000237351"/>
    </source>
</evidence>
<evidence type="ECO:0000259" key="1">
    <source>
        <dbReference type="Pfam" id="PF01370"/>
    </source>
</evidence>
<sequence length="327" mass="36815">MINILVTGATGFVGKRLIEKLIKDGYHNITAIVRNPNKLSYPVNYITLSSIDGTTQWQSILKNYQVVIHLAGQTHGVKDGRYLPLTYDNFYTLNVEGTRNLAEASQKAGVEHFIYLSSIKAQGEFTTPGEALCEDGQSSPLDDYGKTKFLAEQALIKTSKGSKMSYTILRPPLIYGPGVKGNFRSLLKIATSSWPLPFAHINNLRSFIYVDNLIDAITQCIKNKKARNQTFLIQDLTVSTSDLVSIIRQNIGRKPMLFKLPYVFLTKFFSLLGRKGIIDRVYGSLEVNDNKIRQSLHWRPLVNAEEGLKITTTWYCRTISKHTCTRG</sequence>
<proteinExistence type="predicted"/>
<dbReference type="Pfam" id="PF01370">
    <property type="entry name" value="Epimerase"/>
    <property type="match status" value="1"/>
</dbReference>
<dbReference type="OrthoDB" id="9814124at2"/>
<reference evidence="2 3" key="1">
    <citation type="submission" date="2014-06" db="EMBL/GenBank/DDBJ databases">
        <title>The genome of the endonuclear symbiont Nucleicultrix amoebiphila.</title>
        <authorList>
            <person name="Schulz F."/>
            <person name="Horn M."/>
        </authorList>
    </citation>
    <scope>NUCLEOTIDE SEQUENCE [LARGE SCALE GENOMIC DNA]</scope>
    <source>
        <strain evidence="2 3">FS5</strain>
    </source>
</reference>
<dbReference type="PANTHER" id="PTHR43245:SF58">
    <property type="entry name" value="BLL5923 PROTEIN"/>
    <property type="match status" value="1"/>
</dbReference>
<dbReference type="AlphaFoldDB" id="A0A1W6N3Z3"/>